<feature type="chain" id="PRO_5038391420" description="C4-dicarboxylate ABC transporter substrate-binding protein" evidence="4">
    <location>
        <begin position="23"/>
        <end position="351"/>
    </location>
</feature>
<keyword evidence="2" id="KW-0813">Transport</keyword>
<evidence type="ECO:0000313" key="5">
    <source>
        <dbReference type="EMBL" id="AOT71507.1"/>
    </source>
</evidence>
<organism evidence="5 6">
    <name type="scientific">Geosporobacter ferrireducens</name>
    <dbReference type="NCBI Taxonomy" id="1424294"/>
    <lineage>
        <taxon>Bacteria</taxon>
        <taxon>Bacillati</taxon>
        <taxon>Bacillota</taxon>
        <taxon>Clostridia</taxon>
        <taxon>Peptostreptococcales</taxon>
        <taxon>Thermotaleaceae</taxon>
        <taxon>Geosporobacter</taxon>
    </lineage>
</organism>
<proteinExistence type="inferred from homology"/>
<dbReference type="OrthoDB" id="9815946at2"/>
<evidence type="ECO:0000256" key="2">
    <source>
        <dbReference type="ARBA" id="ARBA00022448"/>
    </source>
</evidence>
<sequence length="351" mass="39739">MSTAKKTIALSLVVCMMFISSACGGGGNPAGSNSEEVTYTWKMGTIYNDPASRPDYNSFGLSMKKFVELVNEKSEGRIVIEPYYNSILGASQELFEQLRRGELEVFYGQPMANVDSRFGAWSIPYLFSDYDAVTKAIASPDAPLFKLSQEWVRENNAELIAVGPSVFRGFFNVKHPVATVQDLRDLKVRIYEDPIVNLFWKDICNATSMPYSEVYTGLQTKTIDGLEFADTSVVSSKYYELGNYFTDINWQWTSGGNIIIGKKFWDQLPEDLKEIVRECAWEAMEYQGIEEKKNKESAYSTLRECGVEIYELSDEERQGWIDYARSLDSRIREAIGPETYDAVVEAVKLAK</sequence>
<dbReference type="Pfam" id="PF03480">
    <property type="entry name" value="DctP"/>
    <property type="match status" value="1"/>
</dbReference>
<reference evidence="5 6" key="1">
    <citation type="submission" date="2016-09" db="EMBL/GenBank/DDBJ databases">
        <title>Genomic analysis reveals versatility of anaerobic energy metabolism of Geosporobacter ferrireducens IRF9 of phylum Firmicutes.</title>
        <authorList>
            <person name="Kim S.-J."/>
        </authorList>
    </citation>
    <scope>NUCLEOTIDE SEQUENCE [LARGE SCALE GENOMIC DNA]</scope>
    <source>
        <strain evidence="5 6">IRF9</strain>
    </source>
</reference>
<gene>
    <name evidence="5" type="ORF">Gferi_19410</name>
</gene>
<dbReference type="KEGG" id="gfe:Gferi_19410"/>
<evidence type="ECO:0000256" key="1">
    <source>
        <dbReference type="ARBA" id="ARBA00009023"/>
    </source>
</evidence>
<dbReference type="RefSeq" id="WP_069979428.1">
    <property type="nucleotide sequence ID" value="NZ_CP017269.1"/>
</dbReference>
<dbReference type="InterPro" id="IPR038404">
    <property type="entry name" value="TRAP_DctP_sf"/>
</dbReference>
<evidence type="ECO:0000256" key="3">
    <source>
        <dbReference type="ARBA" id="ARBA00022729"/>
    </source>
</evidence>
<dbReference type="EMBL" id="CP017269">
    <property type="protein sequence ID" value="AOT71507.1"/>
    <property type="molecule type" value="Genomic_DNA"/>
</dbReference>
<evidence type="ECO:0000313" key="6">
    <source>
        <dbReference type="Proteomes" id="UP000095743"/>
    </source>
</evidence>
<keyword evidence="6" id="KW-1185">Reference proteome</keyword>
<dbReference type="NCBIfam" id="NF037995">
    <property type="entry name" value="TRAP_S1"/>
    <property type="match status" value="1"/>
</dbReference>
<evidence type="ECO:0008006" key="7">
    <source>
        <dbReference type="Google" id="ProtNLM"/>
    </source>
</evidence>
<dbReference type="Proteomes" id="UP000095743">
    <property type="component" value="Chromosome"/>
</dbReference>
<dbReference type="PANTHER" id="PTHR33376:SF7">
    <property type="entry name" value="C4-DICARBOXYLATE-BINDING PROTEIN DCTB"/>
    <property type="match status" value="1"/>
</dbReference>
<dbReference type="CDD" id="cd13603">
    <property type="entry name" value="PBP2_TRAP_Siap_TeaA_like"/>
    <property type="match status" value="1"/>
</dbReference>
<name>A0A1D8GKS3_9FIRM</name>
<dbReference type="STRING" id="1424294.Gferi_19410"/>
<dbReference type="PANTHER" id="PTHR33376">
    <property type="match status" value="1"/>
</dbReference>
<protein>
    <recommendedName>
        <fullName evidence="7">C4-dicarboxylate ABC transporter substrate-binding protein</fullName>
    </recommendedName>
</protein>
<dbReference type="InterPro" id="IPR018389">
    <property type="entry name" value="DctP_fam"/>
</dbReference>
<dbReference type="GO" id="GO:0055085">
    <property type="term" value="P:transmembrane transport"/>
    <property type="evidence" value="ECO:0007669"/>
    <property type="project" value="InterPro"/>
</dbReference>
<dbReference type="Gene3D" id="3.40.190.170">
    <property type="entry name" value="Bacterial extracellular solute-binding protein, family 7"/>
    <property type="match status" value="1"/>
</dbReference>
<comment type="similarity">
    <text evidence="1">Belongs to the bacterial solute-binding protein 7 family.</text>
</comment>
<accession>A0A1D8GKS3</accession>
<evidence type="ECO:0000256" key="4">
    <source>
        <dbReference type="SAM" id="SignalP"/>
    </source>
</evidence>
<feature type="signal peptide" evidence="4">
    <location>
        <begin position="1"/>
        <end position="22"/>
    </location>
</feature>
<keyword evidence="3 4" id="KW-0732">Signal</keyword>
<dbReference type="PROSITE" id="PS51257">
    <property type="entry name" value="PROKAR_LIPOPROTEIN"/>
    <property type="match status" value="1"/>
</dbReference>
<dbReference type="AlphaFoldDB" id="A0A1D8GKS3"/>